<dbReference type="UniPathway" id="UPA00148">
    <property type="reaction ID" value="UER00220"/>
</dbReference>
<dbReference type="InterPro" id="IPR011698">
    <property type="entry name" value="GATase_3"/>
</dbReference>
<name>A0A7W6C1D0_9HYPH</name>
<evidence type="ECO:0000259" key="10">
    <source>
        <dbReference type="Pfam" id="PF01656"/>
    </source>
</evidence>
<comment type="caution">
    <text evidence="12">The sequence shown here is derived from an EMBL/GenBank/DDBJ whole genome shotgun (WGS) entry which is preliminary data.</text>
</comment>
<evidence type="ECO:0000256" key="2">
    <source>
        <dbReference type="ARBA" id="ARBA00006205"/>
    </source>
</evidence>
<dbReference type="HAMAP" id="MF_00027">
    <property type="entry name" value="CobB_CbiA"/>
    <property type="match status" value="1"/>
</dbReference>
<dbReference type="InterPro" id="IPR002586">
    <property type="entry name" value="CobQ/CobB/MinD/ParA_Nub-bd_dom"/>
</dbReference>
<dbReference type="Gene3D" id="3.40.50.300">
    <property type="entry name" value="P-loop containing nucleotide triphosphate hydrolases"/>
    <property type="match status" value="1"/>
</dbReference>
<dbReference type="RefSeq" id="WP_090962165.1">
    <property type="nucleotide sequence ID" value="NZ_FOOA01000005.1"/>
</dbReference>
<evidence type="ECO:0000313" key="12">
    <source>
        <dbReference type="EMBL" id="MBB3936657.1"/>
    </source>
</evidence>
<dbReference type="GO" id="GO:0042242">
    <property type="term" value="F:cobyrinic acid a,c-diamide synthase activity"/>
    <property type="evidence" value="ECO:0007669"/>
    <property type="project" value="InterPro"/>
</dbReference>
<dbReference type="EMBL" id="JACIDO010000005">
    <property type="protein sequence ID" value="MBB3936657.1"/>
    <property type="molecule type" value="Genomic_DNA"/>
</dbReference>
<dbReference type="NCBIfam" id="NF002204">
    <property type="entry name" value="PRK01077.1"/>
    <property type="match status" value="1"/>
</dbReference>
<dbReference type="SUPFAM" id="SSF52540">
    <property type="entry name" value="P-loop containing nucleoside triphosphate hydrolases"/>
    <property type="match status" value="1"/>
</dbReference>
<comment type="domain">
    <text evidence="9">Comprises of two domains. The C-terminal domain contains the binding site for glutamine and catalyzes the hydrolysis of this substrate to glutamate and ammonia. The N-terminal domain is anticipated to bind ATP and hydrogenobyrinate and catalyzes the ultimate synthesis of the diamide product. The ammonia produced via the glutaminase domain is probably translocated to the adjacent domain via a molecular tunnel, where it reacts with an activated intermediate.</text>
</comment>
<dbReference type="EC" id="6.3.5.9" evidence="9"/>
<keyword evidence="7 9" id="KW-0460">Magnesium</keyword>
<sequence>MHTALSRPGLLVAAPQSGSGKTLVTLALLRWARRRGLLVAPAKAGPDYIDPAFHAAAAGRASVNLDPYAMRPVLIHALAEVAGRPLVVEGMMGLFDGAADGTGSAADLAPMLGLPVLLVVDCAKQSQSVAALVRGFRDHRPGLPFCGLVLNRVGSARHEALLRTALEPLGPPILAVLPRREALVLPERHLGLVQAGETAGLETFLERAADWFGEGADVAAFETLLAAVPARENPALAPTRLPPLGARIAVARDEAFAFAYPHLLDGWYAAGATLSVFSPLADEGPDPACDAVFLPGGYPELHASRIAAAEGFRTGMTAARDRGAAIYGECGGYMVLGDRLETADGVSHSMLGFLPLATSFKVRRLHLGYRRLRSRPGGPWSGPLVGHEFHYSSVIEEGAGERLFDATDALGDDLGALGLRRGRVSGSFAHVIDLA</sequence>
<feature type="domain" description="CobQ/CobB/MinD/ParA nucleotide binding" evidence="10">
    <location>
        <begin position="11"/>
        <end position="190"/>
    </location>
</feature>
<keyword evidence="3 9" id="KW-0169">Cobalamin biosynthesis</keyword>
<dbReference type="PROSITE" id="PS51274">
    <property type="entry name" value="GATASE_COBBQ"/>
    <property type="match status" value="1"/>
</dbReference>
<evidence type="ECO:0000256" key="1">
    <source>
        <dbReference type="ARBA" id="ARBA00001946"/>
    </source>
</evidence>
<feature type="domain" description="CobB/CobQ-like glutamine amidotransferase" evidence="11">
    <location>
        <begin position="247"/>
        <end position="432"/>
    </location>
</feature>
<evidence type="ECO:0000256" key="4">
    <source>
        <dbReference type="ARBA" id="ARBA00022598"/>
    </source>
</evidence>
<comment type="pathway">
    <text evidence="9">Cofactor biosynthesis; adenosylcobalamin biosynthesis; cob(II)yrinate a,c-diamide from precorrin-2 (aerobic route): step 9/10.</text>
</comment>
<keyword evidence="8 9" id="KW-0315">Glutamine amidotransferase</keyword>
<reference evidence="12 13" key="1">
    <citation type="submission" date="2020-08" db="EMBL/GenBank/DDBJ databases">
        <title>Genomic Encyclopedia of Type Strains, Phase IV (KMG-IV): sequencing the most valuable type-strain genomes for metagenomic binning, comparative biology and taxonomic classification.</title>
        <authorList>
            <person name="Goeker M."/>
        </authorList>
    </citation>
    <scope>NUCLEOTIDE SEQUENCE [LARGE SCALE GENOMIC DNA]</scope>
    <source>
        <strain evidence="12 13">DSM 25024</strain>
    </source>
</reference>
<dbReference type="InterPro" id="IPR029062">
    <property type="entry name" value="Class_I_gatase-like"/>
</dbReference>
<dbReference type="GO" id="GO:0043802">
    <property type="term" value="F:hydrogenobyrinic acid a,c-diamide synthase (glutamine-hydrolysing) activity"/>
    <property type="evidence" value="ECO:0007669"/>
    <property type="project" value="UniProtKB-UniRule"/>
</dbReference>
<evidence type="ECO:0000256" key="6">
    <source>
        <dbReference type="ARBA" id="ARBA00022840"/>
    </source>
</evidence>
<dbReference type="GO" id="GO:0005524">
    <property type="term" value="F:ATP binding"/>
    <property type="evidence" value="ECO:0007669"/>
    <property type="project" value="UniProtKB-UniRule"/>
</dbReference>
<keyword evidence="4 9" id="KW-0436">Ligase</keyword>
<organism evidence="12 13">
    <name type="scientific">Aureimonas phyllosphaerae</name>
    <dbReference type="NCBI Taxonomy" id="1166078"/>
    <lineage>
        <taxon>Bacteria</taxon>
        <taxon>Pseudomonadati</taxon>
        <taxon>Pseudomonadota</taxon>
        <taxon>Alphaproteobacteria</taxon>
        <taxon>Hyphomicrobiales</taxon>
        <taxon>Aurantimonadaceae</taxon>
        <taxon>Aureimonas</taxon>
    </lineage>
</organism>
<protein>
    <recommendedName>
        <fullName evidence="9">Hydrogenobyrinate a,c-diamide synthase</fullName>
        <ecNumber evidence="9">6.3.5.9</ecNumber>
    </recommendedName>
    <alternativeName>
        <fullName evidence="9">Hydrogenobyrinic acid a,c-diamide synthase</fullName>
    </alternativeName>
</protein>
<feature type="site" description="Increases nucleophilicity of active site Cys" evidence="9">
    <location>
        <position position="430"/>
    </location>
</feature>
<evidence type="ECO:0000256" key="3">
    <source>
        <dbReference type="ARBA" id="ARBA00022573"/>
    </source>
</evidence>
<dbReference type="Proteomes" id="UP000531216">
    <property type="component" value="Unassembled WGS sequence"/>
</dbReference>
<keyword evidence="6 9" id="KW-0067">ATP-binding</keyword>
<dbReference type="Gene3D" id="3.40.50.880">
    <property type="match status" value="1"/>
</dbReference>
<feature type="active site" description="Nucleophile" evidence="9">
    <location>
        <position position="330"/>
    </location>
</feature>
<dbReference type="OrthoDB" id="9764035at2"/>
<dbReference type="InterPro" id="IPR027417">
    <property type="entry name" value="P-loop_NTPase"/>
</dbReference>
<evidence type="ECO:0000313" key="13">
    <source>
        <dbReference type="Proteomes" id="UP000531216"/>
    </source>
</evidence>
<dbReference type="PANTHER" id="PTHR43873">
    <property type="entry name" value="COBYRINATE A,C-DIAMIDE SYNTHASE"/>
    <property type="match status" value="1"/>
</dbReference>
<evidence type="ECO:0000256" key="7">
    <source>
        <dbReference type="ARBA" id="ARBA00022842"/>
    </source>
</evidence>
<dbReference type="GO" id="GO:0009236">
    <property type="term" value="P:cobalamin biosynthetic process"/>
    <property type="evidence" value="ECO:0007669"/>
    <property type="project" value="UniProtKB-UniRule"/>
</dbReference>
<dbReference type="AlphaFoldDB" id="A0A7W6C1D0"/>
<accession>A0A7W6C1D0</accession>
<comment type="cofactor">
    <cofactor evidence="1 9">
        <name>Mg(2+)</name>
        <dbReference type="ChEBI" id="CHEBI:18420"/>
    </cofactor>
</comment>
<keyword evidence="5 9" id="KW-0547">Nucleotide-binding</keyword>
<dbReference type="PANTHER" id="PTHR43873:SF1">
    <property type="entry name" value="COBYRINATE A,C-DIAMIDE SYNTHASE"/>
    <property type="match status" value="1"/>
</dbReference>
<dbReference type="NCBIfam" id="TIGR00379">
    <property type="entry name" value="cobB"/>
    <property type="match status" value="1"/>
</dbReference>
<evidence type="ECO:0000256" key="9">
    <source>
        <dbReference type="HAMAP-Rule" id="MF_00027"/>
    </source>
</evidence>
<evidence type="ECO:0000256" key="5">
    <source>
        <dbReference type="ARBA" id="ARBA00022741"/>
    </source>
</evidence>
<gene>
    <name evidence="9" type="primary">cobB</name>
    <name evidence="12" type="ORF">GGR05_002811</name>
</gene>
<comment type="similarity">
    <text evidence="2">Belongs to the CobB/CobQ family. CobQ subfamily.</text>
</comment>
<dbReference type="InterPro" id="IPR004484">
    <property type="entry name" value="CbiA/CobB_synth"/>
</dbReference>
<dbReference type="Pfam" id="PF01656">
    <property type="entry name" value="CbiA"/>
    <property type="match status" value="1"/>
</dbReference>
<comment type="similarity">
    <text evidence="9">Belongs to the CobB/CbiA family.</text>
</comment>
<dbReference type="SUPFAM" id="SSF52317">
    <property type="entry name" value="Class I glutamine amidotransferase-like"/>
    <property type="match status" value="1"/>
</dbReference>
<evidence type="ECO:0000256" key="8">
    <source>
        <dbReference type="ARBA" id="ARBA00022962"/>
    </source>
</evidence>
<keyword evidence="13" id="KW-1185">Reference proteome</keyword>
<dbReference type="Pfam" id="PF07685">
    <property type="entry name" value="GATase_3"/>
    <property type="match status" value="1"/>
</dbReference>
<proteinExistence type="inferred from homology"/>
<comment type="function">
    <text evidence="9">Catalyzes the ATP-dependent amidation of the two carboxylate groups at positions a and c of hydrogenobyrinate, using either L-glutamine or ammonia as the nitrogen source.</text>
</comment>
<comment type="miscellaneous">
    <text evidence="9">The a and c carboxylates of hydrogenobyrinate are activated for nucleophilic attack via formation of a phosphorylated intermediate by ATP. CobB catalyzes first the amidation of the c-carboxylate, and then that of the a-carboxylate.</text>
</comment>
<evidence type="ECO:0000259" key="11">
    <source>
        <dbReference type="Pfam" id="PF07685"/>
    </source>
</evidence>
<comment type="catalytic activity">
    <reaction evidence="9">
        <text>hydrogenobyrinate + 2 L-glutamine + 2 ATP + 2 H2O = hydrogenobyrinate a,c-diamide + 2 L-glutamate + 2 ADP + 2 phosphate + 2 H(+)</text>
        <dbReference type="Rhea" id="RHEA:12544"/>
        <dbReference type="ChEBI" id="CHEBI:15377"/>
        <dbReference type="ChEBI" id="CHEBI:15378"/>
        <dbReference type="ChEBI" id="CHEBI:29985"/>
        <dbReference type="ChEBI" id="CHEBI:30616"/>
        <dbReference type="ChEBI" id="CHEBI:43474"/>
        <dbReference type="ChEBI" id="CHEBI:58359"/>
        <dbReference type="ChEBI" id="CHEBI:77873"/>
        <dbReference type="ChEBI" id="CHEBI:77874"/>
        <dbReference type="ChEBI" id="CHEBI:456216"/>
        <dbReference type="EC" id="6.3.5.9"/>
    </reaction>
</comment>